<protein>
    <recommendedName>
        <fullName evidence="1">NERD domain-containing protein</fullName>
    </recommendedName>
</protein>
<dbReference type="InterPro" id="IPR027417">
    <property type="entry name" value="P-loop_NTPase"/>
</dbReference>
<dbReference type="Pfam" id="PF03354">
    <property type="entry name" value="TerL_ATPase"/>
    <property type="match status" value="1"/>
</dbReference>
<dbReference type="PROSITE" id="PS50965">
    <property type="entry name" value="NERD"/>
    <property type="match status" value="1"/>
</dbReference>
<dbReference type="Proteomes" id="UP001157034">
    <property type="component" value="Unassembled WGS sequence"/>
</dbReference>
<comment type="caution">
    <text evidence="2">The sequence shown here is derived from an EMBL/GenBank/DDBJ whole genome shotgun (WGS) entry which is preliminary data.</text>
</comment>
<dbReference type="InterPro" id="IPR011528">
    <property type="entry name" value="NERD"/>
</dbReference>
<dbReference type="PANTHER" id="PTHR41287:SF1">
    <property type="entry name" value="PROTEIN YMFN"/>
    <property type="match status" value="1"/>
</dbReference>
<gene>
    <name evidence="2" type="ORF">GCM10025881_06510</name>
</gene>
<sequence length="484" mass="51866">MTGPVAAWPPSRFTRSLAASFPSLYDRYARVVAVVWRVAFGYEPEGWQTALLRALLEQFPAGHPRAGQLRYRQVLVSLGRQNGKTEVAAILGLIGLLRSVDAVVVGIASTVEQANLIYKRTLEAITRNGSLATRFRVSGTRGIRSNAGSGEYRLKPSKSAALQGIPLDLGLVDELHLLRAEVWADLVNGTGARPNALVVGVTTAGDASSTMLLRLYKLAAEAIAADPNGNRFGAFVWEAPNDAIPEGDAEFLTWLKHANPSLASGRRDAEVAIADARSLPPADVLRYLGNRFLSGVASPFIEPTKWAAQTRPAGADWPQGVRPVFTFERTPDWAFGSIVATGKDDAGRIHSELVASLVAPTLERFVAAAVALNRHTPQAFAMDRYALGDLATELKRRGMPVRIGTHADAINAASMLYAKIARREFEHAGDALLTQQIPHAIRKNIGDSYRIARAGSAVAIDAVLATALGVLVAETTADAGLQVF</sequence>
<dbReference type="Gene3D" id="3.40.50.300">
    <property type="entry name" value="P-loop containing nucleotide triphosphate hydrolases"/>
    <property type="match status" value="1"/>
</dbReference>
<keyword evidence="3" id="KW-1185">Reference proteome</keyword>
<dbReference type="RefSeq" id="WP_284252806.1">
    <property type="nucleotide sequence ID" value="NZ_BAAAQO010000003.1"/>
</dbReference>
<accession>A0ABQ6K4N9</accession>
<dbReference type="EMBL" id="BSVB01000001">
    <property type="protein sequence ID" value="GMA93827.1"/>
    <property type="molecule type" value="Genomic_DNA"/>
</dbReference>
<name>A0ABQ6K4N9_9MICO</name>
<dbReference type="PANTHER" id="PTHR41287">
    <property type="match status" value="1"/>
</dbReference>
<feature type="domain" description="NERD" evidence="1">
    <location>
        <begin position="421"/>
        <end position="484"/>
    </location>
</feature>
<reference evidence="3" key="1">
    <citation type="journal article" date="2019" name="Int. J. Syst. Evol. Microbiol.">
        <title>The Global Catalogue of Microorganisms (GCM) 10K type strain sequencing project: providing services to taxonomists for standard genome sequencing and annotation.</title>
        <authorList>
            <consortium name="The Broad Institute Genomics Platform"/>
            <consortium name="The Broad Institute Genome Sequencing Center for Infectious Disease"/>
            <person name="Wu L."/>
            <person name="Ma J."/>
        </authorList>
    </citation>
    <scope>NUCLEOTIDE SEQUENCE [LARGE SCALE GENOMIC DNA]</scope>
    <source>
        <strain evidence="3">NBRC 108894</strain>
    </source>
</reference>
<evidence type="ECO:0000259" key="1">
    <source>
        <dbReference type="PROSITE" id="PS50965"/>
    </source>
</evidence>
<evidence type="ECO:0000313" key="3">
    <source>
        <dbReference type="Proteomes" id="UP001157034"/>
    </source>
</evidence>
<evidence type="ECO:0000313" key="2">
    <source>
        <dbReference type="EMBL" id="GMA93827.1"/>
    </source>
</evidence>
<dbReference type="InterPro" id="IPR046461">
    <property type="entry name" value="TerL_ATPase"/>
</dbReference>
<proteinExistence type="predicted"/>
<organism evidence="2 3">
    <name type="scientific">Pseudolysinimonas kribbensis</name>
    <dbReference type="NCBI Taxonomy" id="433641"/>
    <lineage>
        <taxon>Bacteria</taxon>
        <taxon>Bacillati</taxon>
        <taxon>Actinomycetota</taxon>
        <taxon>Actinomycetes</taxon>
        <taxon>Micrococcales</taxon>
        <taxon>Microbacteriaceae</taxon>
        <taxon>Pseudolysinimonas</taxon>
    </lineage>
</organism>
<dbReference type="InterPro" id="IPR005021">
    <property type="entry name" value="Terminase_largesu-like"/>
</dbReference>